<evidence type="ECO:0000313" key="1">
    <source>
        <dbReference type="EMBL" id="KAJ6978358.1"/>
    </source>
</evidence>
<protein>
    <submittedName>
        <fullName evidence="1">Uncharacterized protein</fullName>
    </submittedName>
</protein>
<organism evidence="1 2">
    <name type="scientific">Populus alba x Populus x berolinensis</name>
    <dbReference type="NCBI Taxonomy" id="444605"/>
    <lineage>
        <taxon>Eukaryota</taxon>
        <taxon>Viridiplantae</taxon>
        <taxon>Streptophyta</taxon>
        <taxon>Embryophyta</taxon>
        <taxon>Tracheophyta</taxon>
        <taxon>Spermatophyta</taxon>
        <taxon>Magnoliopsida</taxon>
        <taxon>eudicotyledons</taxon>
        <taxon>Gunneridae</taxon>
        <taxon>Pentapetalae</taxon>
        <taxon>rosids</taxon>
        <taxon>fabids</taxon>
        <taxon>Malpighiales</taxon>
        <taxon>Salicaceae</taxon>
        <taxon>Saliceae</taxon>
        <taxon>Populus</taxon>
    </lineage>
</organism>
<dbReference type="EMBL" id="JAQIZT010000012">
    <property type="protein sequence ID" value="KAJ6978358.1"/>
    <property type="molecule type" value="Genomic_DNA"/>
</dbReference>
<name>A0AAD6M3M1_9ROSI</name>
<keyword evidence="2" id="KW-1185">Reference proteome</keyword>
<evidence type="ECO:0000313" key="2">
    <source>
        <dbReference type="Proteomes" id="UP001164929"/>
    </source>
</evidence>
<dbReference type="AlphaFoldDB" id="A0AAD6M3M1"/>
<accession>A0AAD6M3M1</accession>
<gene>
    <name evidence="1" type="ORF">NC653_030055</name>
</gene>
<sequence length="124" mass="13605">MDFGTGSVSGRAAANQMEWTVNNAFKTYKAVACGVDMDHPKSMMEVALIQNVDPVDIGLGSSEKGTTVVPTKRKKTMTSVYLKFFETAPDGKSRRCKFCGQSYSIATATDEFEHDIMTRISVCM</sequence>
<reference evidence="1" key="1">
    <citation type="journal article" date="2023" name="Mol. Ecol. Resour.">
        <title>Chromosome-level genome assembly of a triploid poplar Populus alba 'Berolinensis'.</title>
        <authorList>
            <person name="Chen S."/>
            <person name="Yu Y."/>
            <person name="Wang X."/>
            <person name="Wang S."/>
            <person name="Zhang T."/>
            <person name="Zhou Y."/>
            <person name="He R."/>
            <person name="Meng N."/>
            <person name="Wang Y."/>
            <person name="Liu W."/>
            <person name="Liu Z."/>
            <person name="Liu J."/>
            <person name="Guo Q."/>
            <person name="Huang H."/>
            <person name="Sederoff R.R."/>
            <person name="Wang G."/>
            <person name="Qu G."/>
            <person name="Chen S."/>
        </authorList>
    </citation>
    <scope>NUCLEOTIDE SEQUENCE</scope>
    <source>
        <strain evidence="1">SC-2020</strain>
    </source>
</reference>
<proteinExistence type="predicted"/>
<comment type="caution">
    <text evidence="1">The sequence shown here is derived from an EMBL/GenBank/DDBJ whole genome shotgun (WGS) entry which is preliminary data.</text>
</comment>
<dbReference type="Proteomes" id="UP001164929">
    <property type="component" value="Chromosome 12"/>
</dbReference>